<comment type="similarity">
    <text evidence="1">Belongs to the SIP oxidoreductase family.</text>
</comment>
<dbReference type="InterPro" id="IPR017938">
    <property type="entry name" value="Riboflavin_synthase-like_b-brl"/>
</dbReference>
<dbReference type="Gene3D" id="3.40.50.80">
    <property type="entry name" value="Nucleotide-binding domain of ferredoxin-NADP reductase (FNR) module"/>
    <property type="match status" value="1"/>
</dbReference>
<dbReference type="Proteomes" id="UP001606301">
    <property type="component" value="Unassembled WGS sequence"/>
</dbReference>
<sequence length="260" mass="28862">MSSRLVYHPLRARLLQVLRVDELSPRLRRITLTGPGLEDFTSPAPDDHVRLIFPAAGASQPMLPTFGAQGASFPEGQRPIARDYTPRAFDKQRQTLTLDFVLHGDGQASAWAAQARPGDTIAVAGPRASRILAPHAHNHWLLLGDETALPAIARWLEWIPPTHQVTVRVEIETAAECIPLPAHDGLDLGWVQRRAPAQGCALLAHITALALRPGYAWIACESAQMRDLRQHLLTERGWPREHLYAAGYWKRGTADHDDEH</sequence>
<dbReference type="InterPro" id="IPR039374">
    <property type="entry name" value="SIP_fam"/>
</dbReference>
<dbReference type="EMBL" id="JBIGHW010000005">
    <property type="protein sequence ID" value="MFG6441224.1"/>
    <property type="molecule type" value="Genomic_DNA"/>
</dbReference>
<evidence type="ECO:0000313" key="3">
    <source>
        <dbReference type="EMBL" id="MFG6441224.1"/>
    </source>
</evidence>
<dbReference type="Pfam" id="PF08021">
    <property type="entry name" value="FAD_binding_9"/>
    <property type="match status" value="1"/>
</dbReference>
<feature type="domain" description="FAD-binding FR-type" evidence="2">
    <location>
        <begin position="10"/>
        <end position="133"/>
    </location>
</feature>
<keyword evidence="4" id="KW-1185">Reference proteome</keyword>
<dbReference type="SUPFAM" id="SSF63380">
    <property type="entry name" value="Riboflavin synthase domain-like"/>
    <property type="match status" value="1"/>
</dbReference>
<gene>
    <name evidence="3" type="ORF">ACG0Z3_11095</name>
</gene>
<dbReference type="InterPro" id="IPR013113">
    <property type="entry name" value="SIP_FAD-bd"/>
</dbReference>
<proteinExistence type="inferred from homology"/>
<dbReference type="InterPro" id="IPR007037">
    <property type="entry name" value="SIP_rossman_dom"/>
</dbReference>
<dbReference type="PANTHER" id="PTHR30157">
    <property type="entry name" value="FERRIC REDUCTASE, NADPH-DEPENDENT"/>
    <property type="match status" value="1"/>
</dbReference>
<dbReference type="Gene3D" id="2.40.30.10">
    <property type="entry name" value="Translation factors"/>
    <property type="match status" value="1"/>
</dbReference>
<dbReference type="PROSITE" id="PS51384">
    <property type="entry name" value="FAD_FR"/>
    <property type="match status" value="1"/>
</dbReference>
<dbReference type="Pfam" id="PF04954">
    <property type="entry name" value="SIP"/>
    <property type="match status" value="1"/>
</dbReference>
<dbReference type="CDD" id="cd06193">
    <property type="entry name" value="siderophore_interacting"/>
    <property type="match status" value="1"/>
</dbReference>
<dbReference type="PANTHER" id="PTHR30157:SF0">
    <property type="entry name" value="NADPH-DEPENDENT FERRIC-CHELATE REDUCTASE"/>
    <property type="match status" value="1"/>
</dbReference>
<evidence type="ECO:0000256" key="1">
    <source>
        <dbReference type="ARBA" id="ARBA00035644"/>
    </source>
</evidence>
<dbReference type="InterPro" id="IPR017927">
    <property type="entry name" value="FAD-bd_FR_type"/>
</dbReference>
<evidence type="ECO:0000313" key="4">
    <source>
        <dbReference type="Proteomes" id="UP001606301"/>
    </source>
</evidence>
<organism evidence="3 4">
    <name type="scientific">Pelomonas margarita</name>
    <dbReference type="NCBI Taxonomy" id="3299031"/>
    <lineage>
        <taxon>Bacteria</taxon>
        <taxon>Pseudomonadati</taxon>
        <taxon>Pseudomonadota</taxon>
        <taxon>Betaproteobacteria</taxon>
        <taxon>Burkholderiales</taxon>
        <taxon>Sphaerotilaceae</taxon>
        <taxon>Roseateles</taxon>
    </lineage>
</organism>
<comment type="caution">
    <text evidence="3">The sequence shown here is derived from an EMBL/GenBank/DDBJ whole genome shotgun (WGS) entry which is preliminary data.</text>
</comment>
<dbReference type="RefSeq" id="WP_394397556.1">
    <property type="nucleotide sequence ID" value="NZ_JBIGHW010000005.1"/>
</dbReference>
<reference evidence="3 4" key="1">
    <citation type="submission" date="2024-08" db="EMBL/GenBank/DDBJ databases">
        <authorList>
            <person name="Lu H."/>
        </authorList>
    </citation>
    <scope>NUCLEOTIDE SEQUENCE [LARGE SCALE GENOMIC DNA]</scope>
    <source>
        <strain evidence="3 4">LKC17W</strain>
    </source>
</reference>
<protein>
    <submittedName>
        <fullName evidence="3">Siderophore-interacting protein</fullName>
    </submittedName>
</protein>
<evidence type="ECO:0000259" key="2">
    <source>
        <dbReference type="PROSITE" id="PS51384"/>
    </source>
</evidence>
<accession>A0ABW7FIP1</accession>
<dbReference type="InterPro" id="IPR039261">
    <property type="entry name" value="FNR_nucleotide-bd"/>
</dbReference>
<name>A0ABW7FIP1_9BURK</name>